<feature type="disulfide bond" evidence="6">
    <location>
        <begin position="136"/>
        <end position="154"/>
    </location>
</feature>
<dbReference type="GO" id="GO:0006915">
    <property type="term" value="P:apoptotic process"/>
    <property type="evidence" value="ECO:0007669"/>
    <property type="project" value="UniProtKB-KW"/>
</dbReference>
<dbReference type="SMR" id="Q6NUU6"/>
<reference evidence="11" key="1">
    <citation type="submission" date="2004-04" db="EMBL/GenBank/DDBJ databases">
        <authorList>
            <consortium name="NIH - Zebrafish Gene Collection (ZGC) project"/>
        </authorList>
    </citation>
    <scope>NUCLEOTIDE SEQUENCE [LARGE SCALE MRNA]</scope>
    <source>
        <tissue evidence="11">Kidney</tissue>
    </source>
</reference>
<dbReference type="Proteomes" id="UP000000437">
    <property type="component" value="Chromosome 16"/>
</dbReference>
<reference evidence="13" key="5">
    <citation type="journal article" date="2008" name="J. Immunol.">
        <title>Evolution of the inflammatory response in vertebrates: fish TNF-alpha is a powerful activator of endothelial cells but hardly activates phagocytes.</title>
        <authorList>
            <person name="Roca F.J."/>
            <person name="Mulero I."/>
            <person name="Lopez-Munoz A."/>
            <person name="Sepulcre M.P."/>
            <person name="Renshaw S.A."/>
            <person name="Meseguer J."/>
            <person name="Mulero V."/>
        </authorList>
    </citation>
    <scope>NUCLEOTIDE SEQUENCE</scope>
</reference>
<evidence type="ECO:0000259" key="10">
    <source>
        <dbReference type="PROSITE" id="PS50050"/>
    </source>
</evidence>
<reference evidence="13" key="3">
    <citation type="journal article" date="2007" name="Cell Host Microbe">
        <title>Intestinal alkaline phosphatase detoxifies lipopolysaccharide and prevents inflammation in zebrafish in response to the gut microbiota.</title>
        <authorList>
            <person name="Bates J.M."/>
            <person name="Akerlund J."/>
            <person name="Mittge E."/>
            <person name="Guillemin K."/>
        </authorList>
    </citation>
    <scope>NUCLEOTIDE SEQUENCE</scope>
</reference>
<dbReference type="PROSITE" id="PS50050">
    <property type="entry name" value="TNFR_NGFR_2"/>
    <property type="match status" value="2"/>
</dbReference>
<dbReference type="RefSeq" id="NP_998355.1">
    <property type="nucleotide sequence ID" value="NM_213190.1"/>
</dbReference>
<dbReference type="GO" id="GO:0006954">
    <property type="term" value="P:inflammatory response"/>
    <property type="evidence" value="ECO:0000318"/>
    <property type="project" value="GO_Central"/>
</dbReference>
<dbReference type="SMART" id="SM00005">
    <property type="entry name" value="DEATH"/>
    <property type="match status" value="1"/>
</dbReference>
<reference evidence="13" key="10">
    <citation type="journal article" date="2022" name="Hepatol Commun">
        <title>A missense mutation in the proprotein convertase gene furinb causes hepatic cystogenesis during liver development in zebrafish.</title>
        <authorList>
            <person name="Ellis J.L."/>
            <person name="Evason K.J."/>
            <person name="Zhang C."/>
            <person name="Fourman M.N."/>
            <person name="Liu J."/>
            <person name="Ninov N."/>
            <person name="Delous M."/>
            <person name="Vanhollebeke B."/>
            <person name="Fiddes I."/>
            <person name="Otis J.P."/>
            <person name="Houvras Y."/>
            <person name="Farber S.A."/>
            <person name="Xu X."/>
            <person name="Lin X."/>
            <person name="Stainier D.Y.R."/>
            <person name="Yin C."/>
        </authorList>
    </citation>
    <scope>NUCLEOTIDE SEQUENCE</scope>
</reference>
<keyword evidence="7" id="KW-0472">Membrane</keyword>
<dbReference type="GO" id="GO:0030593">
    <property type="term" value="P:neutrophil chemotaxis"/>
    <property type="evidence" value="ECO:0000315"/>
    <property type="project" value="ZFIN"/>
</dbReference>
<dbReference type="PANTHER" id="PTHR46861">
    <property type="entry name" value="TUMOR NECROSIS FACTOR RECEPTOR SUPERFAMILY MEMBER 1A"/>
    <property type="match status" value="1"/>
</dbReference>
<dbReference type="GO" id="GO:0043120">
    <property type="term" value="F:tumor necrosis factor binding"/>
    <property type="evidence" value="ECO:0000318"/>
    <property type="project" value="GO_Central"/>
</dbReference>
<dbReference type="PANTHER" id="PTHR46861:SF1">
    <property type="entry name" value="TUMOR NECROSIS FACTOR RECEPTOR SUPERFAMILY MEMBER 1A"/>
    <property type="match status" value="1"/>
</dbReference>
<evidence type="ECO:0000256" key="1">
    <source>
        <dbReference type="ARBA" id="ARBA00022703"/>
    </source>
</evidence>
<reference evidence="13" key="4">
    <citation type="journal article" date="2008" name="Immunity">
        <title>Tumor necrosis factor signaling mediates resistance to mycobacteria by inhibiting bacterial growth and macrophage death.</title>
        <authorList>
            <person name="Clay H."/>
            <person name="Volkman H.E."/>
            <person name="Ramakrishnan L."/>
        </authorList>
    </citation>
    <scope>NUCLEOTIDE SEQUENCE</scope>
</reference>
<dbReference type="Reactome" id="R-DRE-5357956">
    <property type="pathway name" value="TNFR1-induced NF-kappa-B signaling pathway"/>
</dbReference>
<evidence type="ECO:0000313" key="14">
    <source>
        <dbReference type="ZFIN" id="ZDB-GENE-040426-2252"/>
    </source>
</evidence>
<evidence type="ECO:0000256" key="7">
    <source>
        <dbReference type="SAM" id="Phobius"/>
    </source>
</evidence>
<dbReference type="Pfam" id="PF00531">
    <property type="entry name" value="Death"/>
    <property type="match status" value="1"/>
</dbReference>
<reference evidence="13" key="6">
    <citation type="journal article" date="2011" name="Dev. Comp. Immunol.">
        <title>Origin and evolution of TNF and TNF receptor superfamilies.</title>
        <authorList>
            <person name="Wiens G.D."/>
            <person name="Glenney G.W."/>
        </authorList>
    </citation>
    <scope>NUCLEOTIDE SEQUENCE</scope>
</reference>
<dbReference type="Reactome" id="R-DRE-5626978">
    <property type="pathway name" value="TNFR1-mediated ceramide production"/>
</dbReference>
<accession>Q6NUU6</accession>
<evidence type="ECO:0000256" key="4">
    <source>
        <dbReference type="ARBA" id="ARBA00023157"/>
    </source>
</evidence>
<comment type="caution">
    <text evidence="6">Lacks conserved residue(s) required for the propagation of feature annotation.</text>
</comment>
<feature type="domain" description="Death" evidence="9">
    <location>
        <begin position="305"/>
        <end position="381"/>
    </location>
</feature>
<reference evidence="13" key="12">
    <citation type="journal article" date="2023" name="Int. J. Mol. Sci.">
        <title>Deletion of the chd7 Hinders Oligodendrocyte Progenitor Cell Development and Myelination in Zebrafish.</title>
        <authorList>
            <person name="Shi L."/>
            <person name="Wang Z."/>
            <person name="Li Y."/>
            <person name="Song Z."/>
            <person name="Yin W."/>
            <person name="Hu B."/>
        </authorList>
    </citation>
    <scope>NUCLEOTIDE SEQUENCE</scope>
</reference>
<dbReference type="EMBL" id="BC068424">
    <property type="protein sequence ID" value="AAH68424.1"/>
    <property type="molecule type" value="mRNA"/>
</dbReference>
<dbReference type="PROSITE" id="PS00652">
    <property type="entry name" value="TNFR_NGFR_1"/>
    <property type="match status" value="1"/>
</dbReference>
<sequence length="389" mass="44099">MRICQLTTCLFLVLTSQLYTISGLGGNKTMKGNCLENEYWNKEGFCCDKCHQGYKLKQECSAENMRSKCEKCDEGTYLEQANYSPNCFRCQQCTKPHSRESSPCTPYSNRVCECDTDYYKKKLGDLGWECSRCKKCGDGQIEIQNCTKEENRQCKCQENHYPFNKNSCKLCDKCQPGCDHLCKTSIPPVFFTSTKSNSPEDTVPKIVVPVCASIMVLSLAIFMAYEGIRHWRKRAQASSSQSSSPATEEEAFIITVVQDSKNKSVSFTNQPCESKPLGNLPDCIPREIKIHEFFYFVLDEVPIGRFKELVRRLGVSEQNIDRAEHDHRNCKDAQYQMLKVWSDGGSGGGNNVVPYDQIQMLMSTLKDMCLVSCADNIENKFLSQNTSVS</sequence>
<dbReference type="SUPFAM" id="SSF47986">
    <property type="entry name" value="DEATH domain"/>
    <property type="match status" value="1"/>
</dbReference>
<name>Q6NUU6_DANRE</name>
<keyword evidence="5" id="KW-0325">Glycoprotein</keyword>
<dbReference type="OrthoDB" id="9408020at2759"/>
<evidence type="ECO:0000256" key="3">
    <source>
        <dbReference type="ARBA" id="ARBA00022737"/>
    </source>
</evidence>
<reference evidence="13" key="8">
    <citation type="journal article" date="2021" name="J. Hazard. Mater.">
        <title>Nonmonotonic response of type 2 diabetes by low concentration organochlorine pesticide mixture: Findings from multi-omics in zebrafish.</title>
        <authorList>
            <person name="Lee H."/>
            <person name="Gao Y."/>
            <person name="Ko E."/>
            <person name="Lee J."/>
            <person name="Lee H.K."/>
            <person name="Lee S."/>
            <person name="Choi M."/>
            <person name="Shin S."/>
            <person name="Park Y.H."/>
            <person name="Moon H.B."/>
            <person name="Uppal K."/>
            <person name="Kim K.T."/>
        </authorList>
    </citation>
    <scope>NUCLEOTIDE SEQUENCE</scope>
</reference>
<dbReference type="SMART" id="SM00208">
    <property type="entry name" value="TNFR"/>
    <property type="match status" value="3"/>
</dbReference>
<feature type="repeat" description="TNFR-Cys" evidence="6">
    <location>
        <begin position="113"/>
        <end position="154"/>
    </location>
</feature>
<feature type="disulfide bond" evidence="6">
    <location>
        <begin position="72"/>
        <end position="87"/>
    </location>
</feature>
<dbReference type="GO" id="GO:0042742">
    <property type="term" value="P:defense response to bacterium"/>
    <property type="evidence" value="ECO:0000315"/>
    <property type="project" value="ZFIN"/>
</dbReference>
<reference evidence="13" key="11">
    <citation type="journal article" date="2022" name="Nat. Commun.">
        <title>Rough and smooth variants of Mycobacterium abscessus are differentially controlled by host immunity during chronic infection of adult zebrafish.</title>
        <authorList>
            <person name="Kam J.Y."/>
            <person name="Hortle E."/>
            <person name="Krogman E."/>
            <person name="Warner S.E."/>
            <person name="Wright K."/>
            <person name="Luo K."/>
            <person name="Cheng T."/>
            <person name="Manuneedhi Cholan P."/>
            <person name="Kikuchi K."/>
            <person name="Triccas J.A."/>
            <person name="Britton W.J."/>
            <person name="Johansen M.D."/>
            <person name="Kremer L."/>
            <person name="Oehlers S.H."/>
        </authorList>
    </citation>
    <scope>NUCLEOTIDE SEQUENCE</scope>
</reference>
<dbReference type="CDD" id="cd15834">
    <property type="entry name" value="TNFRSF1A_teleost"/>
    <property type="match status" value="1"/>
</dbReference>
<dbReference type="GO" id="GO:0005031">
    <property type="term" value="F:tumor necrosis factor receptor activity"/>
    <property type="evidence" value="ECO:0000318"/>
    <property type="project" value="GO_Central"/>
</dbReference>
<feature type="transmembrane region" description="Helical" evidence="7">
    <location>
        <begin position="206"/>
        <end position="225"/>
    </location>
</feature>
<evidence type="ECO:0000259" key="9">
    <source>
        <dbReference type="PROSITE" id="PS50017"/>
    </source>
</evidence>
<gene>
    <name evidence="11 13 14" type="primary">tnfrsf1a</name>
    <name evidence="13" type="synonym">wu:fj65b10</name>
    <name evidence="13" type="synonym">zgc:85914</name>
</gene>
<dbReference type="InterPro" id="IPR000488">
    <property type="entry name" value="Death_dom"/>
</dbReference>
<dbReference type="KEGG" id="dre:406471"/>
<proteinExistence type="evidence at transcript level"/>
<evidence type="ECO:0000256" key="6">
    <source>
        <dbReference type="PROSITE-ProRule" id="PRU00206"/>
    </source>
</evidence>
<keyword evidence="11 13" id="KW-0675">Receptor</keyword>
<keyword evidence="1" id="KW-0053">Apoptosis</keyword>
<keyword evidence="3" id="KW-0677">Repeat</keyword>
<dbReference type="GO" id="GO:0009617">
    <property type="term" value="P:response to bacterium"/>
    <property type="evidence" value="ECO:0000315"/>
    <property type="project" value="ZFIN"/>
</dbReference>
<dbReference type="CTD" id="7132"/>
<keyword evidence="12" id="KW-1185">Reference proteome</keyword>
<reference evidence="13" key="13">
    <citation type="submission" date="2025-04" db="UniProtKB">
        <authorList>
            <consortium name="RefSeq"/>
        </authorList>
    </citation>
    <scope>IDENTIFICATION</scope>
</reference>
<dbReference type="AlphaFoldDB" id="Q6NUU6"/>
<dbReference type="Gene3D" id="1.10.533.10">
    <property type="entry name" value="Death Domain, Fas"/>
    <property type="match status" value="1"/>
</dbReference>
<dbReference type="GO" id="GO:0009615">
    <property type="term" value="P:response to virus"/>
    <property type="evidence" value="ECO:0000315"/>
    <property type="project" value="ZFIN"/>
</dbReference>
<dbReference type="SUPFAM" id="SSF57586">
    <property type="entry name" value="TNF receptor-like"/>
    <property type="match status" value="3"/>
</dbReference>
<dbReference type="InterPro" id="IPR052493">
    <property type="entry name" value="TNFRSF1A"/>
</dbReference>
<dbReference type="GO" id="GO:0043235">
    <property type="term" value="C:receptor complex"/>
    <property type="evidence" value="ECO:0000318"/>
    <property type="project" value="GO_Central"/>
</dbReference>
<feature type="disulfide bond" evidence="6">
    <location>
        <begin position="133"/>
        <end position="146"/>
    </location>
</feature>
<dbReference type="InterPro" id="IPR033994">
    <property type="entry name" value="TNFRSF1A_death"/>
</dbReference>
<feature type="domain" description="TNFR-Cys" evidence="10">
    <location>
        <begin position="71"/>
        <end position="112"/>
    </location>
</feature>
<feature type="signal peptide" evidence="8">
    <location>
        <begin position="1"/>
        <end position="23"/>
    </location>
</feature>
<dbReference type="PROSITE" id="PS50017">
    <property type="entry name" value="DEATH_DOMAIN"/>
    <property type="match status" value="1"/>
</dbReference>
<dbReference type="PhylomeDB" id="Q6NUU6"/>
<evidence type="ECO:0000256" key="2">
    <source>
        <dbReference type="ARBA" id="ARBA00022729"/>
    </source>
</evidence>
<dbReference type="CDD" id="cd08313">
    <property type="entry name" value="Death_TNFR1"/>
    <property type="match status" value="1"/>
</dbReference>
<evidence type="ECO:0000313" key="13">
    <source>
        <dbReference type="RefSeq" id="NP_998355.1"/>
    </source>
</evidence>
<protein>
    <submittedName>
        <fullName evidence="13">Tumor necrosis factor receptor superfamily member 1A precursor</fullName>
    </submittedName>
    <submittedName>
        <fullName evidence="11">Tumor necrosis factor receptor superfamily, member 1a</fullName>
    </submittedName>
</protein>
<dbReference type="InterPro" id="IPR001368">
    <property type="entry name" value="TNFR/NGFR_Cys_rich_reg"/>
</dbReference>
<dbReference type="GO" id="GO:0045087">
    <property type="term" value="P:innate immune response"/>
    <property type="evidence" value="ECO:0000315"/>
    <property type="project" value="ZFIN"/>
</dbReference>
<dbReference type="GO" id="GO:0031101">
    <property type="term" value="P:fin regeneration"/>
    <property type="evidence" value="ECO:0000315"/>
    <property type="project" value="ZFIN"/>
</dbReference>
<dbReference type="Pfam" id="PF00020">
    <property type="entry name" value="TNFR_c6"/>
    <property type="match status" value="2"/>
</dbReference>
<feature type="domain" description="TNFR-Cys" evidence="10">
    <location>
        <begin position="113"/>
        <end position="154"/>
    </location>
</feature>
<evidence type="ECO:0000313" key="11">
    <source>
        <dbReference type="EMBL" id="AAH68424.1"/>
    </source>
</evidence>
<dbReference type="InterPro" id="IPR011029">
    <property type="entry name" value="DEATH-like_dom_sf"/>
</dbReference>
<organism evidence="11">
    <name type="scientific">Danio rerio</name>
    <name type="common">Zebrafish</name>
    <name type="synonym">Brachydanio rerio</name>
    <dbReference type="NCBI Taxonomy" id="7955"/>
    <lineage>
        <taxon>Eukaryota</taxon>
        <taxon>Metazoa</taxon>
        <taxon>Chordata</taxon>
        <taxon>Craniata</taxon>
        <taxon>Vertebrata</taxon>
        <taxon>Euteleostomi</taxon>
        <taxon>Actinopterygii</taxon>
        <taxon>Neopterygii</taxon>
        <taxon>Teleostei</taxon>
        <taxon>Ostariophysi</taxon>
        <taxon>Cypriniformes</taxon>
        <taxon>Danionidae</taxon>
        <taxon>Danioninae</taxon>
        <taxon>Danio</taxon>
    </lineage>
</organism>
<evidence type="ECO:0000313" key="12">
    <source>
        <dbReference type="Proteomes" id="UP000000437"/>
    </source>
</evidence>
<dbReference type="GeneID" id="406471"/>
<dbReference type="Gene3D" id="2.10.50.10">
    <property type="entry name" value="Tumor Necrosis Factor Receptor, subunit A, domain 2"/>
    <property type="match status" value="3"/>
</dbReference>
<dbReference type="ZFIN" id="ZDB-GENE-040426-2252">
    <property type="gene designation" value="tnfrsf1a"/>
</dbReference>
<reference evidence="13" key="2">
    <citation type="journal article" date="2006" name="Cell Death Differ.">
        <title>Delineation of the cell-extrinsic apoptosis pathway in the zebrafish.</title>
        <authorList>
            <person name="Eimon P.M."/>
            <person name="Kratz E."/>
            <person name="Varfolomeev E."/>
            <person name="Hymowitz S.G."/>
            <person name="Stern H."/>
            <person name="Zha J."/>
            <person name="Ashkenazi A."/>
        </authorList>
    </citation>
    <scope>NUCLEOTIDE SEQUENCE</scope>
</reference>
<reference evidence="13" key="9">
    <citation type="journal article" date="2022" name="Dev. Comp. Immunol.">
        <title>Structures, evolutionary relationships and expression profiles of the tumour necrosis factor superfamily and their receptors in black rockfish (Sebastes schlegelii).</title>
        <authorList>
            <person name="Cao M."/>
            <person name="Wang N."/>
            <person name="Yan X."/>
            <person name="Yang N."/>
            <person name="Fu Q."/>
            <person name="Zhang X."/>
            <person name="Zhang Y."/>
            <person name="Li C."/>
        </authorList>
    </citation>
    <scope>NUCLEOTIDE SEQUENCE</scope>
</reference>
<feature type="repeat" description="TNFR-Cys" evidence="6">
    <location>
        <begin position="71"/>
        <end position="112"/>
    </location>
</feature>
<dbReference type="GO" id="GO:0002631">
    <property type="term" value="P:regulation of granuloma formation"/>
    <property type="evidence" value="ECO:0000315"/>
    <property type="project" value="ZFIN"/>
</dbReference>
<keyword evidence="7" id="KW-1133">Transmembrane helix</keyword>
<reference evidence="12" key="7">
    <citation type="journal article" date="2013" name="Nature">
        <title>The zebrafish reference genome sequence and its relationship to the human genome.</title>
        <authorList>
            <consortium name="Genome Reference Consortium Zebrafish"/>
            <person name="Howe K."/>
            <person name="Clark M.D."/>
            <person name="Torroja C.F."/>
            <person name="Torrance J."/>
            <person name="Berthelot C."/>
            <person name="Muffato M."/>
            <person name="Collins J.E."/>
            <person name="Humphray S."/>
            <person name="McLaren K."/>
            <person name="Matthews L."/>
            <person name="McLaren S."/>
            <person name="Sealy I."/>
            <person name="Caccamo M."/>
            <person name="Churcher C."/>
            <person name="Scott C."/>
            <person name="Barrett J.C."/>
            <person name="Koch R."/>
            <person name="Rauch G.J."/>
            <person name="White S."/>
            <person name="Chow W."/>
            <person name="Kilian B."/>
            <person name="Quintais L.T."/>
            <person name="Guerra-Assuncao J.A."/>
            <person name="Zhou Y."/>
            <person name="Gu Y."/>
            <person name="Yen J."/>
            <person name="Vogel J.H."/>
            <person name="Eyre T."/>
            <person name="Redmond S."/>
            <person name="Banerjee R."/>
            <person name="Chi J."/>
            <person name="Fu B."/>
            <person name="Langley E."/>
            <person name="Maguire S.F."/>
            <person name="Laird G.K."/>
            <person name="Lloyd D."/>
            <person name="Kenyon E."/>
            <person name="Donaldson S."/>
            <person name="Sehra H."/>
            <person name="Almeida-King J."/>
            <person name="Loveland J."/>
            <person name="Trevanion S."/>
            <person name="Jones M."/>
            <person name="Quail M."/>
            <person name="Willey D."/>
            <person name="Hunt A."/>
            <person name="Burton J."/>
            <person name="Sims S."/>
            <person name="McLay K."/>
            <person name="Plumb B."/>
            <person name="Davis J."/>
            <person name="Clee C."/>
            <person name="Oliver K."/>
            <person name="Clark R."/>
            <person name="Riddle C."/>
            <person name="Elliot D."/>
            <person name="Eliott D."/>
            <person name="Threadgold G."/>
            <person name="Harden G."/>
            <person name="Ware D."/>
            <person name="Begum S."/>
            <person name="Mortimore B."/>
            <person name="Mortimer B."/>
            <person name="Kerry G."/>
            <person name="Heath P."/>
            <person name="Phillimore B."/>
            <person name="Tracey A."/>
            <person name="Corby N."/>
            <person name="Dunn M."/>
            <person name="Johnson C."/>
            <person name="Wood J."/>
            <person name="Clark S."/>
            <person name="Pelan S."/>
            <person name="Griffiths G."/>
            <person name="Smith M."/>
            <person name="Glithero R."/>
            <person name="Howden P."/>
            <person name="Barker N."/>
            <person name="Lloyd C."/>
            <person name="Stevens C."/>
            <person name="Harley J."/>
            <person name="Holt K."/>
            <person name="Panagiotidis G."/>
            <person name="Lovell J."/>
            <person name="Beasley H."/>
            <person name="Henderson C."/>
            <person name="Gordon D."/>
            <person name="Auger K."/>
            <person name="Wright D."/>
            <person name="Collins J."/>
            <person name="Raisen C."/>
            <person name="Dyer L."/>
            <person name="Leung K."/>
            <person name="Robertson L."/>
            <person name="Ambridge K."/>
            <person name="Leongamornlert D."/>
            <person name="McGuire S."/>
            <person name="Gilderthorp R."/>
            <person name="Griffiths C."/>
            <person name="Manthravadi D."/>
            <person name="Nichol S."/>
            <person name="Barker G."/>
            <person name="Whitehead S."/>
            <person name="Kay M."/>
            <person name="Brown J."/>
            <person name="Murnane C."/>
            <person name="Gray E."/>
            <person name="Humphries M."/>
            <person name="Sycamore N."/>
            <person name="Barker D."/>
            <person name="Saunders D."/>
            <person name="Wallis J."/>
            <person name="Babbage A."/>
            <person name="Hammond S."/>
            <person name="Mashreghi-Mohammadi M."/>
            <person name="Barr L."/>
            <person name="Martin S."/>
            <person name="Wray P."/>
            <person name="Ellington A."/>
            <person name="Matthews N."/>
            <person name="Ellwood M."/>
            <person name="Woodmansey R."/>
            <person name="Clark G."/>
            <person name="Cooper J."/>
            <person name="Cooper J."/>
            <person name="Tromans A."/>
            <person name="Grafham D."/>
            <person name="Skuce C."/>
            <person name="Pandian R."/>
            <person name="Andrews R."/>
            <person name="Harrison E."/>
            <person name="Kimberley A."/>
            <person name="Garnett J."/>
            <person name="Fosker N."/>
            <person name="Hall R."/>
            <person name="Garner P."/>
            <person name="Kelly D."/>
            <person name="Bird C."/>
            <person name="Palmer S."/>
            <person name="Gehring I."/>
            <person name="Berger A."/>
            <person name="Dooley C.M."/>
            <person name="Ersan-Urun Z."/>
            <person name="Eser C."/>
            <person name="Geiger H."/>
            <person name="Geisler M."/>
            <person name="Karotki L."/>
            <person name="Kirn A."/>
            <person name="Konantz J."/>
            <person name="Konantz M."/>
            <person name="Oberlander M."/>
            <person name="Rudolph-Geiger S."/>
            <person name="Teucke M."/>
            <person name="Lanz C."/>
            <person name="Raddatz G."/>
            <person name="Osoegawa K."/>
            <person name="Zhu B."/>
            <person name="Rapp A."/>
            <person name="Widaa S."/>
            <person name="Langford C."/>
            <person name="Yang F."/>
            <person name="Schuster S.C."/>
            <person name="Carter N.P."/>
            <person name="Harrow J."/>
            <person name="Ning Z."/>
            <person name="Herrero J."/>
            <person name="Searle S.M."/>
            <person name="Enright A."/>
            <person name="Geisler R."/>
            <person name="Plasterk R.H."/>
            <person name="Lee C."/>
            <person name="Westerfield M."/>
            <person name="de Jong P.J."/>
            <person name="Zon L.I."/>
            <person name="Postlethwait J.H."/>
            <person name="Nusslein-Volhard C."/>
            <person name="Hubbard T.J."/>
            <person name="Roest Crollius H."/>
            <person name="Rogers J."/>
            <person name="Stemple D.L."/>
        </authorList>
    </citation>
    <scope>NUCLEOTIDE SEQUENCE [LARGE SCALE GENOMIC DNA]</scope>
</reference>
<dbReference type="Reactome" id="R-DRE-5669034">
    <property type="pathway name" value="TNFs bind their physiological receptors"/>
</dbReference>
<keyword evidence="4 6" id="KW-1015">Disulfide bond</keyword>
<keyword evidence="2 8" id="KW-0732">Signal</keyword>
<dbReference type="AGR" id="ZFIN:ZDB-GENE-040426-2252"/>
<evidence type="ECO:0000256" key="5">
    <source>
        <dbReference type="ARBA" id="ARBA00023180"/>
    </source>
</evidence>
<dbReference type="Reactome" id="R-DRE-5357905">
    <property type="pathway name" value="Regulation of TNFR1 signaling"/>
</dbReference>
<keyword evidence="7" id="KW-0812">Transmembrane</keyword>
<feature type="chain" id="PRO_5035036021" evidence="8 13">
    <location>
        <begin position="24"/>
        <end position="389"/>
    </location>
</feature>
<evidence type="ECO:0000256" key="8">
    <source>
        <dbReference type="SAM" id="SignalP"/>
    </source>
</evidence>
<dbReference type="InterPro" id="IPR033995">
    <property type="entry name" value="TNFRSF1A_N_teleost"/>
</dbReference>
<dbReference type="GO" id="GO:0045121">
    <property type="term" value="C:membrane raft"/>
    <property type="evidence" value="ECO:0000318"/>
    <property type="project" value="GO_Central"/>
</dbReference>